<dbReference type="InterPro" id="IPR020057">
    <property type="entry name" value="Ribosomal_bL25_b-dom"/>
</dbReference>
<feature type="domain" description="Large ribosomal subunit protein bL25 beta" evidence="8">
    <location>
        <begin position="99"/>
        <end position="179"/>
    </location>
</feature>
<comment type="caution">
    <text evidence="10">The sequence shown here is derived from an EMBL/GenBank/DDBJ whole genome shotgun (WGS) entry which is preliminary data.</text>
</comment>
<reference evidence="10 12" key="2">
    <citation type="submission" date="2020-07" db="EMBL/GenBank/DDBJ databases">
        <title>Sequencing the genomes of 1000 actinobacteria strains.</title>
        <authorList>
            <person name="Klenk H.-P."/>
        </authorList>
    </citation>
    <scope>NUCLEOTIDE SEQUENCE [LARGE SCALE GENOMIC DNA]</scope>
    <source>
        <strain evidence="10 12">DSM 10309</strain>
    </source>
</reference>
<dbReference type="EMBL" id="JACGWW010000002">
    <property type="protein sequence ID" value="MBA8813566.1"/>
    <property type="molecule type" value="Genomic_DNA"/>
</dbReference>
<dbReference type="Gene3D" id="2.40.240.10">
    <property type="entry name" value="Ribosomal Protein L25, Chain P"/>
    <property type="match status" value="1"/>
</dbReference>
<evidence type="ECO:0000259" key="8">
    <source>
        <dbReference type="Pfam" id="PF14693"/>
    </source>
</evidence>
<keyword evidence="2 5" id="KW-0694">RNA-binding</keyword>
<dbReference type="HAMAP" id="MF_01334">
    <property type="entry name" value="Ribosomal_bL25_CTC"/>
    <property type="match status" value="1"/>
</dbReference>
<evidence type="ECO:0000256" key="5">
    <source>
        <dbReference type="HAMAP-Rule" id="MF_01334"/>
    </source>
</evidence>
<dbReference type="GO" id="GO:0003735">
    <property type="term" value="F:structural constituent of ribosome"/>
    <property type="evidence" value="ECO:0007669"/>
    <property type="project" value="InterPro"/>
</dbReference>
<comment type="subunit">
    <text evidence="5">Part of the 50S ribosomal subunit; part of the 5S rRNA/L5/L18/L25 subcomplex. Contacts the 5S rRNA. Binds to the 5S rRNA independently of L5 and L18.</text>
</comment>
<dbReference type="OrthoDB" id="5242980at2"/>
<dbReference type="Proteomes" id="UP000522688">
    <property type="component" value="Unassembled WGS sequence"/>
</dbReference>
<dbReference type="GO" id="GO:0006412">
    <property type="term" value="P:translation"/>
    <property type="evidence" value="ECO:0007669"/>
    <property type="project" value="UniProtKB-UniRule"/>
</dbReference>
<keyword evidence="4 5" id="KW-0687">Ribonucleoprotein</keyword>
<dbReference type="InterPro" id="IPR037121">
    <property type="entry name" value="Ribosomal_bL25_C"/>
</dbReference>
<keyword evidence="3 5" id="KW-0689">Ribosomal protein</keyword>
<reference evidence="9 11" key="1">
    <citation type="submission" date="2019-07" db="EMBL/GenBank/DDBJ databases">
        <title>Whole genome shotgun sequence of Frigoribacterium faeni NBRC 103066.</title>
        <authorList>
            <person name="Hosoyama A."/>
            <person name="Uohara A."/>
            <person name="Ohji S."/>
            <person name="Ichikawa N."/>
        </authorList>
    </citation>
    <scope>NUCLEOTIDE SEQUENCE [LARGE SCALE GENOMIC DNA]</scope>
    <source>
        <strain evidence="9 11">NBRC 103066</strain>
    </source>
</reference>
<organism evidence="10 12">
    <name type="scientific">Frigoribacterium faeni</name>
    <dbReference type="NCBI Taxonomy" id="145483"/>
    <lineage>
        <taxon>Bacteria</taxon>
        <taxon>Bacillati</taxon>
        <taxon>Actinomycetota</taxon>
        <taxon>Actinomycetes</taxon>
        <taxon>Micrococcales</taxon>
        <taxon>Microbacteriaceae</taxon>
        <taxon>Frigoribacterium</taxon>
    </lineage>
</organism>
<name>A0A7W3PJ37_9MICO</name>
<proteinExistence type="inferred from homology"/>
<comment type="function">
    <text evidence="5">This is one of the proteins that binds to the 5S RNA in the ribosome where it forms part of the central protuberance.</text>
</comment>
<dbReference type="NCBIfam" id="TIGR00731">
    <property type="entry name" value="bL25_bact_ctc"/>
    <property type="match status" value="1"/>
</dbReference>
<dbReference type="InterPro" id="IPR020056">
    <property type="entry name" value="Rbsml_bL25/Gln-tRNA_synth_N"/>
</dbReference>
<evidence type="ECO:0000313" key="10">
    <source>
        <dbReference type="EMBL" id="MBA8813566.1"/>
    </source>
</evidence>
<keyword evidence="11" id="KW-1185">Reference proteome</keyword>
<dbReference type="InterPro" id="IPR020930">
    <property type="entry name" value="Ribosomal_uL5_bac-type"/>
</dbReference>
<evidence type="ECO:0000313" key="9">
    <source>
        <dbReference type="EMBL" id="GEK84336.1"/>
    </source>
</evidence>
<protein>
    <recommendedName>
        <fullName evidence="5">Large ribosomal subunit protein bL25</fullName>
    </recommendedName>
    <alternativeName>
        <fullName evidence="5">General stress protein CTC</fullName>
    </alternativeName>
</protein>
<evidence type="ECO:0000313" key="12">
    <source>
        <dbReference type="Proteomes" id="UP000522688"/>
    </source>
</evidence>
<dbReference type="CDD" id="cd00495">
    <property type="entry name" value="Ribosomal_L25_TL5_CTC"/>
    <property type="match status" value="1"/>
</dbReference>
<dbReference type="Gene3D" id="2.170.120.20">
    <property type="entry name" value="Ribosomal protein L25, beta domain"/>
    <property type="match status" value="1"/>
</dbReference>
<gene>
    <name evidence="5 9" type="primary">rplY</name>
    <name evidence="5" type="synonym">ctc</name>
    <name evidence="10" type="ORF">FB463_001815</name>
    <name evidence="9" type="ORF">FFA01_26450</name>
</gene>
<dbReference type="PANTHER" id="PTHR33284">
    <property type="entry name" value="RIBOSOMAL PROTEIN L25/GLN-TRNA SYNTHETASE, ANTI-CODON-BINDING DOMAIN-CONTAINING PROTEIN"/>
    <property type="match status" value="1"/>
</dbReference>
<dbReference type="NCBIfam" id="NF004131">
    <property type="entry name" value="PRK05618.2-1"/>
    <property type="match status" value="1"/>
</dbReference>
<dbReference type="Pfam" id="PF14693">
    <property type="entry name" value="Ribosomal_TL5_C"/>
    <property type="match status" value="1"/>
</dbReference>
<evidence type="ECO:0000256" key="3">
    <source>
        <dbReference type="ARBA" id="ARBA00022980"/>
    </source>
</evidence>
<dbReference type="GO" id="GO:0022625">
    <property type="term" value="C:cytosolic large ribosomal subunit"/>
    <property type="evidence" value="ECO:0007669"/>
    <property type="project" value="TreeGrafter"/>
</dbReference>
<evidence type="ECO:0000256" key="6">
    <source>
        <dbReference type="SAM" id="MobiDB-lite"/>
    </source>
</evidence>
<dbReference type="GO" id="GO:0008097">
    <property type="term" value="F:5S rRNA binding"/>
    <property type="evidence" value="ECO:0007669"/>
    <property type="project" value="InterPro"/>
</dbReference>
<sequence>MSDDNTLSVLVRTSFGKGAARKIRANDQIPAVIYGHGTDPQHVTLPGHETMLITRRANAVITLDIEGTTQLALVKDIQRDPVKQVIEHIDLIVVRQGEKVTVEVPVHIEGESAPGTIHVVELNAVELEVEATHIPQNVVVSIEGLEDGAQVTAADLVLPKGASLVSEPETLVLNVSVPQLDLTTDAVSDEDGEAAAAEGDVDSIEDEERSE</sequence>
<evidence type="ECO:0000256" key="1">
    <source>
        <dbReference type="ARBA" id="ARBA00022730"/>
    </source>
</evidence>
<dbReference type="SUPFAM" id="SSF50715">
    <property type="entry name" value="Ribosomal protein L25-like"/>
    <property type="match status" value="1"/>
</dbReference>
<dbReference type="AlphaFoldDB" id="A0A7W3PJ37"/>
<keyword evidence="1 5" id="KW-0699">rRNA-binding</keyword>
<dbReference type="Proteomes" id="UP000321154">
    <property type="component" value="Unassembled WGS sequence"/>
</dbReference>
<dbReference type="InterPro" id="IPR001021">
    <property type="entry name" value="Ribosomal_bL25_long"/>
</dbReference>
<accession>A0A7W3PJ37</accession>
<dbReference type="PANTHER" id="PTHR33284:SF1">
    <property type="entry name" value="RIBOSOMAL PROTEIN L25_GLN-TRNA SYNTHETASE, ANTI-CODON-BINDING DOMAIN-CONTAINING PROTEIN"/>
    <property type="match status" value="1"/>
</dbReference>
<evidence type="ECO:0000313" key="11">
    <source>
        <dbReference type="Proteomes" id="UP000321154"/>
    </source>
</evidence>
<dbReference type="InterPro" id="IPR029751">
    <property type="entry name" value="Ribosomal_L25_dom"/>
</dbReference>
<evidence type="ECO:0000256" key="4">
    <source>
        <dbReference type="ARBA" id="ARBA00023274"/>
    </source>
</evidence>
<feature type="domain" description="Large ribosomal subunit protein bL25 L25" evidence="7">
    <location>
        <begin position="8"/>
        <end position="91"/>
    </location>
</feature>
<dbReference type="Pfam" id="PF01386">
    <property type="entry name" value="Ribosomal_L25p"/>
    <property type="match status" value="1"/>
</dbReference>
<evidence type="ECO:0000256" key="2">
    <source>
        <dbReference type="ARBA" id="ARBA00022884"/>
    </source>
</evidence>
<dbReference type="RefSeq" id="WP_146856662.1">
    <property type="nucleotide sequence ID" value="NZ_BAAAHR010000008.1"/>
</dbReference>
<feature type="region of interest" description="Disordered" evidence="6">
    <location>
        <begin position="186"/>
        <end position="211"/>
    </location>
</feature>
<feature type="compositionally biased region" description="Acidic residues" evidence="6">
    <location>
        <begin position="187"/>
        <end position="211"/>
    </location>
</feature>
<dbReference type="EMBL" id="BJUV01000034">
    <property type="protein sequence ID" value="GEK84336.1"/>
    <property type="molecule type" value="Genomic_DNA"/>
</dbReference>
<comment type="similarity">
    <text evidence="5">Belongs to the bacterial ribosomal protein bL25 family. CTC subfamily.</text>
</comment>
<dbReference type="InterPro" id="IPR011035">
    <property type="entry name" value="Ribosomal_bL25/Gln-tRNA_synth"/>
</dbReference>
<evidence type="ECO:0000259" key="7">
    <source>
        <dbReference type="Pfam" id="PF01386"/>
    </source>
</evidence>